<dbReference type="Gene3D" id="3.10.580.10">
    <property type="entry name" value="CBS-domain"/>
    <property type="match status" value="1"/>
</dbReference>
<feature type="transmembrane region" description="Helical" evidence="12">
    <location>
        <begin position="180"/>
        <end position="205"/>
    </location>
</feature>
<evidence type="ECO:0000313" key="14">
    <source>
        <dbReference type="EMBL" id="TWP33536.1"/>
    </source>
</evidence>
<dbReference type="CDD" id="cd02205">
    <property type="entry name" value="CBS_pair_SF"/>
    <property type="match status" value="1"/>
</dbReference>
<dbReference type="PRINTS" id="PR00762">
    <property type="entry name" value="CLCHANNEL"/>
</dbReference>
<evidence type="ECO:0000256" key="12">
    <source>
        <dbReference type="SAM" id="Phobius"/>
    </source>
</evidence>
<name>A0A563DTP0_9MICO</name>
<evidence type="ECO:0000256" key="1">
    <source>
        <dbReference type="ARBA" id="ARBA00004141"/>
    </source>
</evidence>
<dbReference type="InterPro" id="IPR001807">
    <property type="entry name" value="ClC"/>
</dbReference>
<keyword evidence="2" id="KW-0813">Transport</keyword>
<evidence type="ECO:0000256" key="8">
    <source>
        <dbReference type="ARBA" id="ARBA00023214"/>
    </source>
</evidence>
<protein>
    <submittedName>
        <fullName evidence="14">CBS domain-containing protein</fullName>
    </submittedName>
</protein>
<keyword evidence="10" id="KW-0129">CBS domain</keyword>
<feature type="region of interest" description="Disordered" evidence="11">
    <location>
        <begin position="901"/>
        <end position="922"/>
    </location>
</feature>
<feature type="transmembrane region" description="Helical" evidence="12">
    <location>
        <begin position="321"/>
        <end position="343"/>
    </location>
</feature>
<feature type="domain" description="CBS" evidence="13">
    <location>
        <begin position="434"/>
        <end position="491"/>
    </location>
</feature>
<proteinExistence type="predicted"/>
<dbReference type="InterPro" id="IPR000644">
    <property type="entry name" value="CBS_dom"/>
</dbReference>
<feature type="transmembrane region" description="Helical" evidence="12">
    <location>
        <begin position="380"/>
        <end position="401"/>
    </location>
</feature>
<dbReference type="InterPro" id="IPR014743">
    <property type="entry name" value="Cl-channel_core"/>
</dbReference>
<evidence type="ECO:0000256" key="5">
    <source>
        <dbReference type="ARBA" id="ARBA00023065"/>
    </source>
</evidence>
<dbReference type="Gene3D" id="1.10.3080.10">
    <property type="entry name" value="Clc chloride channel"/>
    <property type="match status" value="1"/>
</dbReference>
<feature type="transmembrane region" description="Helical" evidence="12">
    <location>
        <begin position="253"/>
        <end position="270"/>
    </location>
</feature>
<keyword evidence="15" id="KW-1185">Reference proteome</keyword>
<dbReference type="Pfam" id="PF00654">
    <property type="entry name" value="Voltage_CLC"/>
    <property type="match status" value="1"/>
</dbReference>
<feature type="transmembrane region" description="Helical" evidence="12">
    <location>
        <begin position="50"/>
        <end position="71"/>
    </location>
</feature>
<feature type="transmembrane region" description="Helical" evidence="12">
    <location>
        <begin position="143"/>
        <end position="168"/>
    </location>
</feature>
<dbReference type="EMBL" id="VCQV01000040">
    <property type="protein sequence ID" value="TWP33536.1"/>
    <property type="molecule type" value="Genomic_DNA"/>
</dbReference>
<reference evidence="14 15" key="2">
    <citation type="submission" date="2019-08" db="EMBL/GenBank/DDBJ databases">
        <title>Jejuicoccus antrihumi gen. nov., sp. nov., a new member of the family Dermacoccaceae isolated from a cave.</title>
        <authorList>
            <person name="Schumann P."/>
            <person name="Kim I.S."/>
        </authorList>
    </citation>
    <scope>NUCLEOTIDE SEQUENCE [LARGE SCALE GENOMIC DNA]</scope>
    <source>
        <strain evidence="14 15">C5-26</strain>
    </source>
</reference>
<evidence type="ECO:0000256" key="6">
    <source>
        <dbReference type="ARBA" id="ARBA00023136"/>
    </source>
</evidence>
<dbReference type="SUPFAM" id="SSF81340">
    <property type="entry name" value="Clc chloride channel"/>
    <property type="match status" value="1"/>
</dbReference>
<dbReference type="PANTHER" id="PTHR43427:SF6">
    <property type="entry name" value="CHLORIDE CHANNEL PROTEIN CLC-E"/>
    <property type="match status" value="1"/>
</dbReference>
<comment type="subcellular location">
    <subcellularLocation>
        <location evidence="1">Membrane</location>
        <topology evidence="1">Multi-pass membrane protein</topology>
    </subcellularLocation>
</comment>
<dbReference type="OrthoDB" id="9767361at2"/>
<evidence type="ECO:0000256" key="7">
    <source>
        <dbReference type="ARBA" id="ARBA00023173"/>
    </source>
</evidence>
<feature type="transmembrane region" description="Helical" evidence="12">
    <location>
        <begin position="217"/>
        <end position="241"/>
    </location>
</feature>
<dbReference type="CDD" id="cd00400">
    <property type="entry name" value="Voltage_gated_ClC"/>
    <property type="match status" value="1"/>
</dbReference>
<dbReference type="AlphaFoldDB" id="A0A563DTP0"/>
<dbReference type="PROSITE" id="PS51371">
    <property type="entry name" value="CBS"/>
    <property type="match status" value="1"/>
</dbReference>
<keyword evidence="6 12" id="KW-0472">Membrane</keyword>
<dbReference type="RefSeq" id="WP_146320195.1">
    <property type="nucleotide sequence ID" value="NZ_VCQV01000040.1"/>
</dbReference>
<organism evidence="14 15">
    <name type="scientific">Leekyejoonella antrihumi</name>
    <dbReference type="NCBI Taxonomy" id="1660198"/>
    <lineage>
        <taxon>Bacteria</taxon>
        <taxon>Bacillati</taxon>
        <taxon>Actinomycetota</taxon>
        <taxon>Actinomycetes</taxon>
        <taxon>Micrococcales</taxon>
        <taxon>Dermacoccaceae</taxon>
        <taxon>Leekyejoonella</taxon>
    </lineage>
</organism>
<evidence type="ECO:0000256" key="9">
    <source>
        <dbReference type="ARBA" id="ARBA00023303"/>
    </source>
</evidence>
<keyword evidence="9" id="KW-0407">Ion channel</keyword>
<accession>A0A563DTP0</accession>
<keyword evidence="4 12" id="KW-1133">Transmembrane helix</keyword>
<dbReference type="SUPFAM" id="SSF54631">
    <property type="entry name" value="CBS-domain pair"/>
    <property type="match status" value="1"/>
</dbReference>
<evidence type="ECO:0000256" key="2">
    <source>
        <dbReference type="ARBA" id="ARBA00022448"/>
    </source>
</evidence>
<sequence length="922" mass="97073">MTAMGVILGLVGGFAAVLLFKMIGLITHLTLLHDVGTDLPSLRGYHPGPLLLLVTIGGAVLVSLMAAWSPVIRGHGIPESLEAILTRDSRIRPRAAVAKPLSAAICIGTGGPFGAEGPIIVTGGSVGSLLGQALSVSPTERKILLATGAAAGMSATFNAPLAAIVLAIELLLFERSMRTIIPVATAAAVAAAIRVMLMGAVPLFAVQRHLSVSPLHLPLFIVVGALAGLLAVVMDKGLFAAEAGFRALPVRQFWWPIIGAAAYGIIGLFVPRTLSMGYSAITDTLNGHFAIGMLGTLFIAKLISWWFALGSQTSGGTLAPMFLVGATMGACVGMGLTAVFPSMHLVPAAFALVAMGAAFGAAAKAPFTAIIFCTEVTGEYSMIVPLIIGVVTAELVAGPFFEDRAMTEKLFHRGMRVDFDMWTGILHQRVVRQAMRPATCLDAHETVARAMQLMAAEGTPGVAVTEAAGKYLGVVFADDLARRASAQDSDRIPIGVMIDHGVRPLLPREFLDAAQLHLIEARATVLPVVKDGRVLGQLSRADIDSEHVKQRRLETIQPGALRLAGNRRRSRQVGAVATRVALDEPSPVGHRVTPSTMVAAVAHEPEPIVEKHRTATPPVALGRVDRLCERYADAAARLRGVSLTSRLTGAHAMAAVADDWLDLGDRGKSQECIDALCAYLRRQPGIDIDIDIDGGRAADTRVRETITRIITAHLQPTESPGWMGMDLDFTGARFTGTHTFDGAVFAGGRVSFEDTEFAAGEVSFVGMIITGGEVSFLGAEFSGCQVSFNFAEFAGGEVSFDGAGFTGSSVTFNFAEFSGGTVSFVGGARVAARELSFLSPTEFVDGEVSFEDAVFSGGEVCFDTAAFSGGQVSFQNAKFPGTGEVTFRSAAFDVAVSGPWPDTTPPWTWPPTSERVPSPEKR</sequence>
<dbReference type="PANTHER" id="PTHR43427">
    <property type="entry name" value="CHLORIDE CHANNEL PROTEIN CLC-E"/>
    <property type="match status" value="1"/>
</dbReference>
<dbReference type="Pfam" id="PF00571">
    <property type="entry name" value="CBS"/>
    <property type="match status" value="1"/>
</dbReference>
<evidence type="ECO:0000259" key="13">
    <source>
        <dbReference type="PROSITE" id="PS51371"/>
    </source>
</evidence>
<evidence type="ECO:0000313" key="15">
    <source>
        <dbReference type="Proteomes" id="UP000320244"/>
    </source>
</evidence>
<evidence type="ECO:0000256" key="11">
    <source>
        <dbReference type="SAM" id="MobiDB-lite"/>
    </source>
</evidence>
<keyword evidence="5" id="KW-0406">Ion transport</keyword>
<evidence type="ECO:0000256" key="10">
    <source>
        <dbReference type="PROSITE-ProRule" id="PRU00703"/>
    </source>
</evidence>
<evidence type="ECO:0000256" key="3">
    <source>
        <dbReference type="ARBA" id="ARBA00022692"/>
    </source>
</evidence>
<dbReference type="GO" id="GO:0034707">
    <property type="term" value="C:chloride channel complex"/>
    <property type="evidence" value="ECO:0007669"/>
    <property type="project" value="UniProtKB-KW"/>
</dbReference>
<dbReference type="InterPro" id="IPR046342">
    <property type="entry name" value="CBS_dom_sf"/>
</dbReference>
<dbReference type="Gene3D" id="2.160.20.80">
    <property type="entry name" value="E3 ubiquitin-protein ligase SopA"/>
    <property type="match status" value="1"/>
</dbReference>
<feature type="transmembrane region" description="Helical" evidence="12">
    <location>
        <begin position="6"/>
        <end position="29"/>
    </location>
</feature>
<feature type="transmembrane region" description="Helical" evidence="12">
    <location>
        <begin position="290"/>
        <end position="309"/>
    </location>
</feature>
<reference evidence="14 15" key="1">
    <citation type="submission" date="2019-05" db="EMBL/GenBank/DDBJ databases">
        <authorList>
            <person name="Lee S.D."/>
        </authorList>
    </citation>
    <scope>NUCLEOTIDE SEQUENCE [LARGE SCALE GENOMIC DNA]</scope>
    <source>
        <strain evidence="14 15">C5-26</strain>
    </source>
</reference>
<keyword evidence="3 12" id="KW-0812">Transmembrane</keyword>
<keyword evidence="8" id="KW-0868">Chloride</keyword>
<dbReference type="GO" id="GO:0005254">
    <property type="term" value="F:chloride channel activity"/>
    <property type="evidence" value="ECO:0007669"/>
    <property type="project" value="UniProtKB-KW"/>
</dbReference>
<keyword evidence="7" id="KW-0869">Chloride channel</keyword>
<dbReference type="Proteomes" id="UP000320244">
    <property type="component" value="Unassembled WGS sequence"/>
</dbReference>
<feature type="transmembrane region" description="Helical" evidence="12">
    <location>
        <begin position="349"/>
        <end position="373"/>
    </location>
</feature>
<comment type="caution">
    <text evidence="14">The sequence shown here is derived from an EMBL/GenBank/DDBJ whole genome shotgun (WGS) entry which is preliminary data.</text>
</comment>
<dbReference type="InterPro" id="IPR050368">
    <property type="entry name" value="ClC-type_chloride_channel"/>
</dbReference>
<gene>
    <name evidence="14" type="ORF">FGL98_21040</name>
</gene>
<evidence type="ECO:0000256" key="4">
    <source>
        <dbReference type="ARBA" id="ARBA00022989"/>
    </source>
</evidence>